<evidence type="ECO:0000256" key="2">
    <source>
        <dbReference type="SAM" id="Phobius"/>
    </source>
</evidence>
<feature type="transmembrane region" description="Helical" evidence="2">
    <location>
        <begin position="35"/>
        <end position="54"/>
    </location>
</feature>
<gene>
    <name evidence="3" type="ORF">A6A03_16205</name>
</gene>
<comment type="caution">
    <text evidence="3">The sequence shown here is derived from an EMBL/GenBank/DDBJ whole genome shotgun (WGS) entry which is preliminary data.</text>
</comment>
<keyword evidence="2" id="KW-1133">Transmembrane helix</keyword>
<dbReference type="AlphaFoldDB" id="A0A178M800"/>
<keyword evidence="4" id="KW-1185">Reference proteome</keyword>
<evidence type="ECO:0000313" key="3">
    <source>
        <dbReference type="EMBL" id="OAN44646.1"/>
    </source>
</evidence>
<dbReference type="OrthoDB" id="161408at2"/>
<dbReference type="EMBL" id="LWQS01000063">
    <property type="protein sequence ID" value="OAN44646.1"/>
    <property type="molecule type" value="Genomic_DNA"/>
</dbReference>
<evidence type="ECO:0000313" key="4">
    <source>
        <dbReference type="Proteomes" id="UP000078287"/>
    </source>
</evidence>
<protein>
    <submittedName>
        <fullName evidence="3">Uncharacterized protein</fullName>
    </submittedName>
</protein>
<sequence length="112" mass="12405">MSFRPNYSAPRYAPPRPMQAARPAPVAAEPPLSRLMIASLMVFLVLSLVVLLAGRVPFTPQPAPVTGNTYRSYVTEARTLLNSYGYTLEGKVHIPIDRAMDLIVERGLPVRR</sequence>
<dbReference type="Proteomes" id="UP000078287">
    <property type="component" value="Unassembled WGS sequence"/>
</dbReference>
<reference evidence="3 4" key="1">
    <citation type="submission" date="2016-04" db="EMBL/GenBank/DDBJ databases">
        <title>Chloroflexus islandicus sp. nov., a thermophilic filamentous anoxygenic phototrophic bacterium from geyser Strokkur (Iceland).</title>
        <authorList>
            <person name="Gaisin V.A."/>
            <person name="Kalashnikov A.M."/>
            <person name="Sukhacheva M.V."/>
            <person name="Grouzdev D.S."/>
            <person name="Ivanov T.M."/>
            <person name="Kuznetsov B."/>
            <person name="Gorlenko V.M."/>
        </authorList>
    </citation>
    <scope>NUCLEOTIDE SEQUENCE [LARGE SCALE GENOMIC DNA]</scope>
    <source>
        <strain evidence="4">isl-2</strain>
    </source>
</reference>
<feature type="region of interest" description="Disordered" evidence="1">
    <location>
        <begin position="1"/>
        <end position="24"/>
    </location>
</feature>
<dbReference type="STRING" id="1707952.A6A03_16205"/>
<dbReference type="RefSeq" id="WP_066788922.1">
    <property type="nucleotide sequence ID" value="NZ_LWQS01000063.1"/>
</dbReference>
<accession>A0A178M800</accession>
<keyword evidence="2" id="KW-0812">Transmembrane</keyword>
<proteinExistence type="predicted"/>
<evidence type="ECO:0000256" key="1">
    <source>
        <dbReference type="SAM" id="MobiDB-lite"/>
    </source>
</evidence>
<organism evidence="3 4">
    <name type="scientific">Chloroflexus islandicus</name>
    <dbReference type="NCBI Taxonomy" id="1707952"/>
    <lineage>
        <taxon>Bacteria</taxon>
        <taxon>Bacillati</taxon>
        <taxon>Chloroflexota</taxon>
        <taxon>Chloroflexia</taxon>
        <taxon>Chloroflexales</taxon>
        <taxon>Chloroflexineae</taxon>
        <taxon>Chloroflexaceae</taxon>
        <taxon>Chloroflexus</taxon>
    </lineage>
</organism>
<name>A0A178M800_9CHLR</name>
<keyword evidence="2" id="KW-0472">Membrane</keyword>